<evidence type="ECO:0000256" key="6">
    <source>
        <dbReference type="RuleBase" id="RU003943"/>
    </source>
</evidence>
<keyword evidence="6" id="KW-0813">Transport</keyword>
<dbReference type="RefSeq" id="WP_146798100.1">
    <property type="nucleotide sequence ID" value="NZ_BARC01000002.1"/>
</dbReference>
<dbReference type="GO" id="GO:0043190">
    <property type="term" value="C:ATP-binding cassette (ABC) transporter complex"/>
    <property type="evidence" value="ECO:0007669"/>
    <property type="project" value="InterPro"/>
</dbReference>
<name>A0A511B4M5_9PROT</name>
<dbReference type="InterPro" id="IPR037294">
    <property type="entry name" value="ABC_BtuC-like"/>
</dbReference>
<protein>
    <submittedName>
        <fullName evidence="8">ABC transporter permease</fullName>
    </submittedName>
</protein>
<dbReference type="EMBL" id="BJUZ01000003">
    <property type="protein sequence ID" value="GEK94511.1"/>
    <property type="molecule type" value="Genomic_DNA"/>
</dbReference>
<dbReference type="InterPro" id="IPR001626">
    <property type="entry name" value="ABC_TroCD"/>
</dbReference>
<feature type="transmembrane region" description="Helical" evidence="7">
    <location>
        <begin position="93"/>
        <end position="121"/>
    </location>
</feature>
<keyword evidence="3 6" id="KW-0812">Transmembrane</keyword>
<evidence type="ECO:0000256" key="2">
    <source>
        <dbReference type="ARBA" id="ARBA00008034"/>
    </source>
</evidence>
<comment type="caution">
    <text evidence="8">The sequence shown here is derived from an EMBL/GenBank/DDBJ whole genome shotgun (WGS) entry which is preliminary data.</text>
</comment>
<reference evidence="8 9" key="1">
    <citation type="submission" date="2019-07" db="EMBL/GenBank/DDBJ databases">
        <title>Whole genome shotgun sequence of Gluconobacter wancherniae NBRC 103581.</title>
        <authorList>
            <person name="Hosoyama A."/>
            <person name="Uohara A."/>
            <person name="Ohji S."/>
            <person name="Ichikawa N."/>
        </authorList>
    </citation>
    <scope>NUCLEOTIDE SEQUENCE [LARGE SCALE GENOMIC DNA]</scope>
    <source>
        <strain evidence="8 9">NBRC 103581</strain>
    </source>
</reference>
<evidence type="ECO:0000313" key="8">
    <source>
        <dbReference type="EMBL" id="GEK94511.1"/>
    </source>
</evidence>
<feature type="transmembrane region" description="Helical" evidence="7">
    <location>
        <begin position="213"/>
        <end position="238"/>
    </location>
</feature>
<evidence type="ECO:0000256" key="5">
    <source>
        <dbReference type="ARBA" id="ARBA00023136"/>
    </source>
</evidence>
<evidence type="ECO:0000256" key="1">
    <source>
        <dbReference type="ARBA" id="ARBA00004141"/>
    </source>
</evidence>
<evidence type="ECO:0000313" key="9">
    <source>
        <dbReference type="Proteomes" id="UP000321230"/>
    </source>
</evidence>
<comment type="subcellular location">
    <subcellularLocation>
        <location evidence="6">Cell membrane</location>
        <topology evidence="6">Multi-pass membrane protein</topology>
    </subcellularLocation>
    <subcellularLocation>
        <location evidence="1">Membrane</location>
        <topology evidence="1">Multi-pass membrane protein</topology>
    </subcellularLocation>
</comment>
<feature type="transmembrane region" description="Helical" evidence="7">
    <location>
        <begin position="133"/>
        <end position="154"/>
    </location>
</feature>
<evidence type="ECO:0000256" key="4">
    <source>
        <dbReference type="ARBA" id="ARBA00022989"/>
    </source>
</evidence>
<dbReference type="GO" id="GO:0055085">
    <property type="term" value="P:transmembrane transport"/>
    <property type="evidence" value="ECO:0007669"/>
    <property type="project" value="InterPro"/>
</dbReference>
<proteinExistence type="inferred from homology"/>
<dbReference type="Proteomes" id="UP000321230">
    <property type="component" value="Unassembled WGS sequence"/>
</dbReference>
<dbReference type="PANTHER" id="PTHR30477:SF13">
    <property type="entry name" value="IRON TRANSPORT SYSTEM MEMBRANE PROTEIN HI_0360-RELATED"/>
    <property type="match status" value="1"/>
</dbReference>
<gene>
    <name evidence="8" type="ORF">GWA01_22810</name>
</gene>
<evidence type="ECO:0000256" key="7">
    <source>
        <dbReference type="SAM" id="Phobius"/>
    </source>
</evidence>
<evidence type="ECO:0000256" key="3">
    <source>
        <dbReference type="ARBA" id="ARBA00022692"/>
    </source>
</evidence>
<dbReference type="PANTHER" id="PTHR30477">
    <property type="entry name" value="ABC-TRANSPORTER METAL-BINDING PROTEIN"/>
    <property type="match status" value="1"/>
</dbReference>
<organism evidence="8 9">
    <name type="scientific">Gluconobacter wancherniae NBRC 103581</name>
    <dbReference type="NCBI Taxonomy" id="656744"/>
    <lineage>
        <taxon>Bacteria</taxon>
        <taxon>Pseudomonadati</taxon>
        <taxon>Pseudomonadota</taxon>
        <taxon>Alphaproteobacteria</taxon>
        <taxon>Acetobacterales</taxon>
        <taxon>Acetobacteraceae</taxon>
        <taxon>Gluconobacter</taxon>
    </lineage>
</organism>
<feature type="transmembrane region" description="Helical" evidence="7">
    <location>
        <begin position="174"/>
        <end position="201"/>
    </location>
</feature>
<dbReference type="GO" id="GO:0010043">
    <property type="term" value="P:response to zinc ion"/>
    <property type="evidence" value="ECO:0007669"/>
    <property type="project" value="TreeGrafter"/>
</dbReference>
<comment type="similarity">
    <text evidence="2 6">Belongs to the ABC-3 integral membrane protein family.</text>
</comment>
<dbReference type="Gene3D" id="1.10.3470.10">
    <property type="entry name" value="ABC transporter involved in vitamin B12 uptake, BtuC"/>
    <property type="match status" value="1"/>
</dbReference>
<feature type="transmembrane region" description="Helical" evidence="7">
    <location>
        <begin position="244"/>
        <end position="263"/>
    </location>
</feature>
<dbReference type="Pfam" id="PF00950">
    <property type="entry name" value="ABC-3"/>
    <property type="match status" value="1"/>
</dbReference>
<keyword evidence="9" id="KW-1185">Reference proteome</keyword>
<sequence>MLEFEFMRHAFAGCALVSVIAGPVGWFLMLRRQAFAAHALSHIGFSGAAGAVWLGFPPLAGMIAFSLAAGLAIGSEHEADRGAPVQRDGTIGLVLAASLGLGTWFLHMANGASSLATTLLFGDVLGIGRNTLFSLLAVAIVCLSGLGVLCRPLLFSSLAPQVAQAKGVPVKIAALGFMAVCALACSACAEVAGALLAFSLMIGPPATALRLNLGPLAGVTVSTLLALFLSWGGLILSWETDAPVPLWIGLGAALLYGGAGLWVRFRNLSVRTTSSIRAQ</sequence>
<feature type="transmembrane region" description="Helical" evidence="7">
    <location>
        <begin position="51"/>
        <end position="73"/>
    </location>
</feature>
<keyword evidence="4 7" id="KW-1133">Transmembrane helix</keyword>
<dbReference type="SUPFAM" id="SSF81345">
    <property type="entry name" value="ABC transporter involved in vitamin B12 uptake, BtuC"/>
    <property type="match status" value="1"/>
</dbReference>
<keyword evidence="5 7" id="KW-0472">Membrane</keyword>
<feature type="transmembrane region" description="Helical" evidence="7">
    <location>
        <begin position="6"/>
        <end position="30"/>
    </location>
</feature>
<dbReference type="AlphaFoldDB" id="A0A511B4M5"/>
<accession>A0A511B4M5</accession>
<dbReference type="OrthoDB" id="2375762at2"/>